<proteinExistence type="predicted"/>
<protein>
    <submittedName>
        <fullName evidence="5">MarR family transcriptional regulator</fullName>
    </submittedName>
</protein>
<dbReference type="GO" id="GO:0006950">
    <property type="term" value="P:response to stress"/>
    <property type="evidence" value="ECO:0007669"/>
    <property type="project" value="TreeGrafter"/>
</dbReference>
<dbReference type="PRINTS" id="PR00598">
    <property type="entry name" value="HTHMARR"/>
</dbReference>
<accession>A0AA41X4E2</accession>
<evidence type="ECO:0000313" key="6">
    <source>
        <dbReference type="Proteomes" id="UP001156102"/>
    </source>
</evidence>
<organism evidence="5 6">
    <name type="scientific">Ectobacillus ponti</name>
    <dbReference type="NCBI Taxonomy" id="2961894"/>
    <lineage>
        <taxon>Bacteria</taxon>
        <taxon>Bacillati</taxon>
        <taxon>Bacillota</taxon>
        <taxon>Bacilli</taxon>
        <taxon>Bacillales</taxon>
        <taxon>Bacillaceae</taxon>
        <taxon>Ectobacillus</taxon>
    </lineage>
</organism>
<dbReference type="InterPro" id="IPR036390">
    <property type="entry name" value="WH_DNA-bd_sf"/>
</dbReference>
<reference evidence="5" key="1">
    <citation type="submission" date="2022-07" db="EMBL/GenBank/DDBJ databases">
        <authorList>
            <person name="Li W.-J."/>
            <person name="Deng Q.-Q."/>
        </authorList>
    </citation>
    <scope>NUCLEOTIDE SEQUENCE</scope>
    <source>
        <strain evidence="5">SYSU M60031</strain>
    </source>
</reference>
<dbReference type="PROSITE" id="PS50995">
    <property type="entry name" value="HTH_MARR_2"/>
    <property type="match status" value="1"/>
</dbReference>
<gene>
    <name evidence="5" type="ORF">NK662_08190</name>
</gene>
<keyword evidence="3" id="KW-0804">Transcription</keyword>
<name>A0AA41X4E2_9BACI</name>
<comment type="caution">
    <text evidence="5">The sequence shown here is derived from an EMBL/GenBank/DDBJ whole genome shotgun (WGS) entry which is preliminary data.</text>
</comment>
<sequence length="147" mass="16675">MDASSQEKALSLKVVIALSRAYRRVMDISNESVQGYGLNPTEFGVLELLFHKGEQPLQQIGEKILLASGSITYVIDKLEKKQLVVRKPCQRDRRVIFASLTASGQELMETIFPQHEELLHTSLDMLSQEEKEELLQLLKKISGYSQK</sequence>
<dbReference type="RefSeq" id="WP_254758430.1">
    <property type="nucleotide sequence ID" value="NZ_JANCLT010000003.1"/>
</dbReference>
<dbReference type="InterPro" id="IPR036388">
    <property type="entry name" value="WH-like_DNA-bd_sf"/>
</dbReference>
<dbReference type="GO" id="GO:0003700">
    <property type="term" value="F:DNA-binding transcription factor activity"/>
    <property type="evidence" value="ECO:0007669"/>
    <property type="project" value="InterPro"/>
</dbReference>
<dbReference type="Gene3D" id="1.10.10.10">
    <property type="entry name" value="Winged helix-like DNA-binding domain superfamily/Winged helix DNA-binding domain"/>
    <property type="match status" value="1"/>
</dbReference>
<dbReference type="PANTHER" id="PTHR33164">
    <property type="entry name" value="TRANSCRIPTIONAL REGULATOR, MARR FAMILY"/>
    <property type="match status" value="1"/>
</dbReference>
<evidence type="ECO:0000256" key="1">
    <source>
        <dbReference type="ARBA" id="ARBA00023015"/>
    </source>
</evidence>
<dbReference type="InterPro" id="IPR000835">
    <property type="entry name" value="HTH_MarR-typ"/>
</dbReference>
<feature type="domain" description="HTH marR-type" evidence="4">
    <location>
        <begin position="11"/>
        <end position="143"/>
    </location>
</feature>
<evidence type="ECO:0000259" key="4">
    <source>
        <dbReference type="PROSITE" id="PS50995"/>
    </source>
</evidence>
<keyword evidence="6" id="KW-1185">Reference proteome</keyword>
<evidence type="ECO:0000256" key="2">
    <source>
        <dbReference type="ARBA" id="ARBA00023125"/>
    </source>
</evidence>
<dbReference type="GO" id="GO:0003677">
    <property type="term" value="F:DNA binding"/>
    <property type="evidence" value="ECO:0007669"/>
    <property type="project" value="UniProtKB-KW"/>
</dbReference>
<dbReference type="SUPFAM" id="SSF46785">
    <property type="entry name" value="Winged helix' DNA-binding domain"/>
    <property type="match status" value="1"/>
</dbReference>
<dbReference type="SMART" id="SM00347">
    <property type="entry name" value="HTH_MARR"/>
    <property type="match status" value="1"/>
</dbReference>
<dbReference type="AlphaFoldDB" id="A0AA41X4E2"/>
<evidence type="ECO:0000256" key="3">
    <source>
        <dbReference type="ARBA" id="ARBA00023163"/>
    </source>
</evidence>
<dbReference type="InterPro" id="IPR039422">
    <property type="entry name" value="MarR/SlyA-like"/>
</dbReference>
<keyword evidence="1" id="KW-0805">Transcription regulation</keyword>
<evidence type="ECO:0000313" key="5">
    <source>
        <dbReference type="EMBL" id="MCP8968522.1"/>
    </source>
</evidence>
<dbReference type="EMBL" id="JANCLT010000003">
    <property type="protein sequence ID" value="MCP8968522.1"/>
    <property type="molecule type" value="Genomic_DNA"/>
</dbReference>
<keyword evidence="2" id="KW-0238">DNA-binding</keyword>
<dbReference type="Pfam" id="PF01047">
    <property type="entry name" value="MarR"/>
    <property type="match status" value="1"/>
</dbReference>
<dbReference type="Proteomes" id="UP001156102">
    <property type="component" value="Unassembled WGS sequence"/>
</dbReference>
<dbReference type="PANTHER" id="PTHR33164:SF56">
    <property type="entry name" value="HTH-TYPE TRANSCRIPTIONAL REGULATOR MHQR"/>
    <property type="match status" value="1"/>
</dbReference>